<evidence type="ECO:0000313" key="2">
    <source>
        <dbReference type="Proteomes" id="UP001207654"/>
    </source>
</evidence>
<comment type="caution">
    <text evidence="1">The sequence shown here is derived from an EMBL/GenBank/DDBJ whole genome shotgun (WGS) entry which is preliminary data.</text>
</comment>
<organism evidence="1 2">
    <name type="scientific">Archangium lansingense</name>
    <dbReference type="NCBI Taxonomy" id="2995310"/>
    <lineage>
        <taxon>Bacteria</taxon>
        <taxon>Pseudomonadati</taxon>
        <taxon>Myxococcota</taxon>
        <taxon>Myxococcia</taxon>
        <taxon>Myxococcales</taxon>
        <taxon>Cystobacterineae</taxon>
        <taxon>Archangiaceae</taxon>
        <taxon>Archangium</taxon>
    </lineage>
</organism>
<protein>
    <submittedName>
        <fullName evidence="1">Uncharacterized protein</fullName>
    </submittedName>
</protein>
<sequence>MGFDFTDPNLSGAVLRFNGRTNMPLPSHGNPGALFVLPTSTLVRPIGIVYSAR</sequence>
<proteinExistence type="predicted"/>
<dbReference type="EMBL" id="JAPNKA010000001">
    <property type="protein sequence ID" value="MCY1074409.1"/>
    <property type="molecule type" value="Genomic_DNA"/>
</dbReference>
<dbReference type="RefSeq" id="WP_267533375.1">
    <property type="nucleotide sequence ID" value="NZ_JAPNKA010000001.1"/>
</dbReference>
<evidence type="ECO:0000313" key="1">
    <source>
        <dbReference type="EMBL" id="MCY1074409.1"/>
    </source>
</evidence>
<keyword evidence="2" id="KW-1185">Reference proteome</keyword>
<name>A0ABT4A0A4_9BACT</name>
<dbReference type="Proteomes" id="UP001207654">
    <property type="component" value="Unassembled WGS sequence"/>
</dbReference>
<gene>
    <name evidence="1" type="ORF">OV287_07910</name>
</gene>
<reference evidence="1 2" key="1">
    <citation type="submission" date="2022-11" db="EMBL/GenBank/DDBJ databases">
        <title>Minimal conservation of predation-associated metabolite biosynthetic gene clusters underscores biosynthetic potential of Myxococcota including descriptions for ten novel species: Archangium lansinium sp. nov., Myxococcus landrumus sp. nov., Nannocystis bai.</title>
        <authorList>
            <person name="Ahearne A."/>
            <person name="Stevens C."/>
            <person name="Phillips K."/>
        </authorList>
    </citation>
    <scope>NUCLEOTIDE SEQUENCE [LARGE SCALE GENOMIC DNA]</scope>
    <source>
        <strain evidence="1 2">MIWBW</strain>
    </source>
</reference>
<accession>A0ABT4A0A4</accession>